<dbReference type="Pfam" id="PF00444">
    <property type="entry name" value="Ribosomal_L36"/>
    <property type="match status" value="1"/>
</dbReference>
<dbReference type="SUPFAM" id="SSF57840">
    <property type="entry name" value="Ribosomal protein L36"/>
    <property type="match status" value="1"/>
</dbReference>
<organism evidence="6 7">
    <name type="scientific">Rhodotorula taiwanensis</name>
    <dbReference type="NCBI Taxonomy" id="741276"/>
    <lineage>
        <taxon>Eukaryota</taxon>
        <taxon>Fungi</taxon>
        <taxon>Dikarya</taxon>
        <taxon>Basidiomycota</taxon>
        <taxon>Pucciniomycotina</taxon>
        <taxon>Microbotryomycetes</taxon>
        <taxon>Sporidiobolales</taxon>
        <taxon>Sporidiobolaceae</taxon>
        <taxon>Rhodotorula</taxon>
    </lineage>
</organism>
<dbReference type="GO" id="GO:0005840">
    <property type="term" value="C:ribosome"/>
    <property type="evidence" value="ECO:0007669"/>
    <property type="project" value="UniProtKB-KW"/>
</dbReference>
<gene>
    <name evidence="6" type="ORF">BMF94_0652</name>
</gene>
<dbReference type="InterPro" id="IPR000473">
    <property type="entry name" value="Ribosomal_bL36"/>
</dbReference>
<dbReference type="AlphaFoldDB" id="A0A2S5BI55"/>
<dbReference type="STRING" id="741276.A0A2S5BI55"/>
<evidence type="ECO:0000256" key="2">
    <source>
        <dbReference type="ARBA" id="ARBA00022980"/>
    </source>
</evidence>
<proteinExistence type="inferred from homology"/>
<dbReference type="GO" id="GO:1990904">
    <property type="term" value="C:ribonucleoprotein complex"/>
    <property type="evidence" value="ECO:0007669"/>
    <property type="project" value="UniProtKB-KW"/>
</dbReference>
<dbReference type="GO" id="GO:0003735">
    <property type="term" value="F:structural constituent of ribosome"/>
    <property type="evidence" value="ECO:0007669"/>
    <property type="project" value="InterPro"/>
</dbReference>
<dbReference type="HAMAP" id="MF_00251">
    <property type="entry name" value="Ribosomal_bL36"/>
    <property type="match status" value="1"/>
</dbReference>
<dbReference type="Proteomes" id="UP000237144">
    <property type="component" value="Unassembled WGS sequence"/>
</dbReference>
<dbReference type="PANTHER" id="PTHR18804">
    <property type="entry name" value="RIBOSOMAL PROTEIN"/>
    <property type="match status" value="1"/>
</dbReference>
<dbReference type="InterPro" id="IPR035977">
    <property type="entry name" value="Ribosomal_bL36_sp"/>
</dbReference>
<accession>A0A2S5BI55</accession>
<feature type="region of interest" description="Disordered" evidence="5">
    <location>
        <begin position="101"/>
        <end position="120"/>
    </location>
</feature>
<sequence>MLSLLSSSRAIRSSPIASLASLTVTVTGRRAASSLLTPASHPSTCSCARCATRTSPTSSIPRPAQPSAAARSLSHLVANEAAHPRSCGCARCAPRTIAGNGGILGAPSRPSTATAATVSGERGMKVRSSVKLYCDGCQSVRRKNRVYIICRNNPKHRQRQG</sequence>
<dbReference type="PANTHER" id="PTHR18804:SF16">
    <property type="entry name" value="RIBOSOMAL PROTEIN"/>
    <property type="match status" value="1"/>
</dbReference>
<evidence type="ECO:0000256" key="4">
    <source>
        <dbReference type="RuleBase" id="RU000570"/>
    </source>
</evidence>
<dbReference type="NCBIfam" id="TIGR01022">
    <property type="entry name" value="rpmJ_bact"/>
    <property type="match status" value="1"/>
</dbReference>
<comment type="caution">
    <text evidence="6">The sequence shown here is derived from an EMBL/GenBank/DDBJ whole genome shotgun (WGS) entry which is preliminary data.</text>
</comment>
<dbReference type="PROSITE" id="PS00828">
    <property type="entry name" value="RIBOSOMAL_L36"/>
    <property type="match status" value="1"/>
</dbReference>
<keyword evidence="2 4" id="KW-0689">Ribosomal protein</keyword>
<dbReference type="EMBL" id="PJQD01000005">
    <property type="protein sequence ID" value="POY76451.1"/>
    <property type="molecule type" value="Genomic_DNA"/>
</dbReference>
<evidence type="ECO:0000256" key="3">
    <source>
        <dbReference type="ARBA" id="ARBA00023274"/>
    </source>
</evidence>
<evidence type="ECO:0000256" key="5">
    <source>
        <dbReference type="SAM" id="MobiDB-lite"/>
    </source>
</evidence>
<evidence type="ECO:0000256" key="1">
    <source>
        <dbReference type="ARBA" id="ARBA00007645"/>
    </source>
</evidence>
<comment type="similarity">
    <text evidence="1 4">Belongs to the bacterial ribosomal protein bL36 family.</text>
</comment>
<name>A0A2S5BI55_9BASI</name>
<protein>
    <recommendedName>
        <fullName evidence="4">Ribosomal protein</fullName>
    </recommendedName>
</protein>
<dbReference type="OrthoDB" id="10265903at2759"/>
<evidence type="ECO:0000313" key="6">
    <source>
        <dbReference type="EMBL" id="POY76451.1"/>
    </source>
</evidence>
<keyword evidence="7" id="KW-1185">Reference proteome</keyword>
<reference evidence="6 7" key="1">
    <citation type="journal article" date="2018" name="Front. Microbiol.">
        <title>Prospects for Fungal Bioremediation of Acidic Radioactive Waste Sites: Characterization and Genome Sequence of Rhodotorula taiwanensis MD1149.</title>
        <authorList>
            <person name="Tkavc R."/>
            <person name="Matrosova V.Y."/>
            <person name="Grichenko O.E."/>
            <person name="Gostincar C."/>
            <person name="Volpe R.P."/>
            <person name="Klimenkova P."/>
            <person name="Gaidamakova E.K."/>
            <person name="Zhou C.E."/>
            <person name="Stewart B.J."/>
            <person name="Lyman M.G."/>
            <person name="Malfatti S.A."/>
            <person name="Rubinfeld B."/>
            <person name="Courtot M."/>
            <person name="Singh J."/>
            <person name="Dalgard C.L."/>
            <person name="Hamilton T."/>
            <person name="Frey K.G."/>
            <person name="Gunde-Cimerman N."/>
            <person name="Dugan L."/>
            <person name="Daly M.J."/>
        </authorList>
    </citation>
    <scope>NUCLEOTIDE SEQUENCE [LARGE SCALE GENOMIC DNA]</scope>
    <source>
        <strain evidence="6 7">MD1149</strain>
    </source>
</reference>
<keyword evidence="3 4" id="KW-0687">Ribonucleoprotein</keyword>
<dbReference type="InterPro" id="IPR052010">
    <property type="entry name" value="Ribosomal_LSU_bL36"/>
</dbReference>
<evidence type="ECO:0000313" key="7">
    <source>
        <dbReference type="Proteomes" id="UP000237144"/>
    </source>
</evidence>
<dbReference type="GO" id="GO:0006412">
    <property type="term" value="P:translation"/>
    <property type="evidence" value="ECO:0007669"/>
    <property type="project" value="InterPro"/>
</dbReference>